<keyword evidence="4 13" id="KW-0548">Nucleotidyltransferase</keyword>
<comment type="similarity">
    <text evidence="2 13">Belongs to the DNA polymerase type-B family.</text>
</comment>
<feature type="region of interest" description="Disordered" evidence="14">
    <location>
        <begin position="1278"/>
        <end position="1300"/>
    </location>
</feature>
<dbReference type="Gene3D" id="1.10.287.690">
    <property type="entry name" value="Helix hairpin bin"/>
    <property type="match status" value="1"/>
</dbReference>
<dbReference type="SMART" id="SM00486">
    <property type="entry name" value="POLBc"/>
    <property type="match status" value="1"/>
</dbReference>
<dbReference type="GO" id="GO:0000724">
    <property type="term" value="P:double-strand break repair via homologous recombination"/>
    <property type="evidence" value="ECO:0007669"/>
    <property type="project" value="TreeGrafter"/>
</dbReference>
<evidence type="ECO:0000259" key="15">
    <source>
        <dbReference type="Pfam" id="PF00136"/>
    </source>
</evidence>
<evidence type="ECO:0000256" key="6">
    <source>
        <dbReference type="ARBA" id="ARBA00022763"/>
    </source>
</evidence>
<dbReference type="Gene3D" id="3.30.420.10">
    <property type="entry name" value="Ribonuclease H-like superfamily/Ribonuclease H"/>
    <property type="match status" value="1"/>
</dbReference>
<dbReference type="InterPro" id="IPR006172">
    <property type="entry name" value="DNA-dir_DNA_pol_B"/>
</dbReference>
<dbReference type="GO" id="GO:0003677">
    <property type="term" value="F:DNA binding"/>
    <property type="evidence" value="ECO:0007669"/>
    <property type="project" value="UniProtKB-KW"/>
</dbReference>
<gene>
    <name evidence="16" type="primary">REV3L</name>
    <name evidence="16" type="ORF">FOL47_001668</name>
</gene>
<feature type="region of interest" description="Disordered" evidence="14">
    <location>
        <begin position="219"/>
        <end position="257"/>
    </location>
</feature>
<dbReference type="InterPro" id="IPR012337">
    <property type="entry name" value="RNaseH-like_sf"/>
</dbReference>
<dbReference type="GO" id="GO:0051536">
    <property type="term" value="F:iron-sulfur cluster binding"/>
    <property type="evidence" value="ECO:0007669"/>
    <property type="project" value="UniProtKB-KW"/>
</dbReference>
<dbReference type="InterPro" id="IPR036397">
    <property type="entry name" value="RNaseH_sf"/>
</dbReference>
<dbReference type="GO" id="GO:0005634">
    <property type="term" value="C:nucleus"/>
    <property type="evidence" value="ECO:0007669"/>
    <property type="project" value="TreeGrafter"/>
</dbReference>
<feature type="compositionally biased region" description="Low complexity" evidence="14">
    <location>
        <begin position="246"/>
        <end position="257"/>
    </location>
</feature>
<keyword evidence="7" id="KW-0862">Zinc</keyword>
<dbReference type="GO" id="GO:0046872">
    <property type="term" value="F:metal ion binding"/>
    <property type="evidence" value="ECO:0007669"/>
    <property type="project" value="UniProtKB-KW"/>
</dbReference>
<dbReference type="OrthoDB" id="2414538at2759"/>
<dbReference type="InterPro" id="IPR006134">
    <property type="entry name" value="DNA-dir_DNA_pol_B_multi_dom"/>
</dbReference>
<keyword evidence="11" id="KW-0234">DNA repair</keyword>
<dbReference type="Proteomes" id="UP000591131">
    <property type="component" value="Unassembled WGS sequence"/>
</dbReference>
<dbReference type="GO" id="GO:0006260">
    <property type="term" value="P:DNA replication"/>
    <property type="evidence" value="ECO:0007669"/>
    <property type="project" value="UniProtKB-KW"/>
</dbReference>
<keyword evidence="8 13" id="KW-0239">DNA-directed DNA polymerase</keyword>
<keyword evidence="6" id="KW-0227">DNA damage</keyword>
<feature type="region of interest" description="Disordered" evidence="14">
    <location>
        <begin position="285"/>
        <end position="304"/>
    </location>
</feature>
<keyword evidence="9" id="KW-0408">Iron</keyword>
<accession>A0A7J6MHY1</accession>
<evidence type="ECO:0000256" key="3">
    <source>
        <dbReference type="ARBA" id="ARBA00022679"/>
    </source>
</evidence>
<dbReference type="Gene3D" id="1.10.132.60">
    <property type="entry name" value="DNA polymerase family B, C-terminal domain"/>
    <property type="match status" value="1"/>
</dbReference>
<evidence type="ECO:0000256" key="13">
    <source>
        <dbReference type="RuleBase" id="RU000442"/>
    </source>
</evidence>
<dbReference type="FunFam" id="1.10.287.690:FF:000002">
    <property type="entry name" value="DNA polymerase zeta"/>
    <property type="match status" value="1"/>
</dbReference>
<dbReference type="InterPro" id="IPR043502">
    <property type="entry name" value="DNA/RNA_pol_sf"/>
</dbReference>
<dbReference type="PROSITE" id="PS00116">
    <property type="entry name" value="DNA_POLYMERASE_B"/>
    <property type="match status" value="1"/>
</dbReference>
<dbReference type="Pfam" id="PF00136">
    <property type="entry name" value="DNA_pol_B"/>
    <property type="match status" value="1"/>
</dbReference>
<dbReference type="PANTHER" id="PTHR45812:SF1">
    <property type="entry name" value="DNA POLYMERASE ZETA CATALYTIC SUBUNIT"/>
    <property type="match status" value="1"/>
</dbReference>
<dbReference type="InterPro" id="IPR017964">
    <property type="entry name" value="DNA-dir_DNA_pol_B_CS"/>
</dbReference>
<comment type="catalytic activity">
    <reaction evidence="12 13">
        <text>DNA(n) + a 2'-deoxyribonucleoside 5'-triphosphate = DNA(n+1) + diphosphate</text>
        <dbReference type="Rhea" id="RHEA:22508"/>
        <dbReference type="Rhea" id="RHEA-COMP:17339"/>
        <dbReference type="Rhea" id="RHEA-COMP:17340"/>
        <dbReference type="ChEBI" id="CHEBI:33019"/>
        <dbReference type="ChEBI" id="CHEBI:61560"/>
        <dbReference type="ChEBI" id="CHEBI:173112"/>
        <dbReference type="EC" id="2.7.7.7"/>
    </reaction>
</comment>
<organism evidence="16 17">
    <name type="scientific">Perkinsus chesapeaki</name>
    <name type="common">Clam parasite</name>
    <name type="synonym">Perkinsus andrewsi</name>
    <dbReference type="NCBI Taxonomy" id="330153"/>
    <lineage>
        <taxon>Eukaryota</taxon>
        <taxon>Sar</taxon>
        <taxon>Alveolata</taxon>
        <taxon>Perkinsozoa</taxon>
        <taxon>Perkinsea</taxon>
        <taxon>Perkinsida</taxon>
        <taxon>Perkinsidae</taxon>
        <taxon>Perkinsus</taxon>
    </lineage>
</organism>
<name>A0A7J6MHY1_PERCH</name>
<keyword evidence="13" id="KW-0235">DNA replication</keyword>
<evidence type="ECO:0000256" key="4">
    <source>
        <dbReference type="ARBA" id="ARBA00022695"/>
    </source>
</evidence>
<evidence type="ECO:0000256" key="8">
    <source>
        <dbReference type="ARBA" id="ARBA00022932"/>
    </source>
</evidence>
<dbReference type="Gene3D" id="3.90.1600.10">
    <property type="entry name" value="Palm domain of DNA polymerase"/>
    <property type="match status" value="1"/>
</dbReference>
<evidence type="ECO:0000256" key="12">
    <source>
        <dbReference type="ARBA" id="ARBA00049244"/>
    </source>
</evidence>
<evidence type="ECO:0000256" key="7">
    <source>
        <dbReference type="ARBA" id="ARBA00022833"/>
    </source>
</evidence>
<comment type="caution">
    <text evidence="16">The sequence shown here is derived from an EMBL/GenBank/DDBJ whole genome shotgun (WGS) entry which is preliminary data.</text>
</comment>
<evidence type="ECO:0000313" key="17">
    <source>
        <dbReference type="Proteomes" id="UP000591131"/>
    </source>
</evidence>
<dbReference type="Gene3D" id="3.30.342.10">
    <property type="entry name" value="DNA Polymerase, chain B, domain 1"/>
    <property type="match status" value="1"/>
</dbReference>
<evidence type="ECO:0000256" key="9">
    <source>
        <dbReference type="ARBA" id="ARBA00023004"/>
    </source>
</evidence>
<feature type="domain" description="DNA-directed DNA polymerase family B multifunctional" evidence="15">
    <location>
        <begin position="695"/>
        <end position="1149"/>
    </location>
</feature>
<evidence type="ECO:0000256" key="14">
    <source>
        <dbReference type="SAM" id="MobiDB-lite"/>
    </source>
</evidence>
<dbReference type="GO" id="GO:0003887">
    <property type="term" value="F:DNA-directed DNA polymerase activity"/>
    <property type="evidence" value="ECO:0007669"/>
    <property type="project" value="UniProtKB-KW"/>
</dbReference>
<evidence type="ECO:0000256" key="11">
    <source>
        <dbReference type="ARBA" id="ARBA00023204"/>
    </source>
</evidence>
<dbReference type="SUPFAM" id="SSF53098">
    <property type="entry name" value="Ribonuclease H-like"/>
    <property type="match status" value="1"/>
</dbReference>
<dbReference type="InterPro" id="IPR042087">
    <property type="entry name" value="DNA_pol_B_thumb"/>
</dbReference>
<keyword evidence="3 13" id="KW-0808">Transferase</keyword>
<dbReference type="InterPro" id="IPR030559">
    <property type="entry name" value="PolZ_Rev3"/>
</dbReference>
<comment type="cofactor">
    <cofactor evidence="1">
        <name>[4Fe-4S] cluster</name>
        <dbReference type="ChEBI" id="CHEBI:49883"/>
    </cofactor>
</comment>
<dbReference type="EMBL" id="JAAPAO010000140">
    <property type="protein sequence ID" value="KAF4671222.1"/>
    <property type="molecule type" value="Genomic_DNA"/>
</dbReference>
<keyword evidence="5" id="KW-0479">Metal-binding</keyword>
<dbReference type="InterPro" id="IPR023211">
    <property type="entry name" value="DNA_pol_palm_dom_sf"/>
</dbReference>
<dbReference type="PANTHER" id="PTHR45812">
    <property type="entry name" value="DNA POLYMERASE ZETA CATALYTIC SUBUNIT"/>
    <property type="match status" value="1"/>
</dbReference>
<evidence type="ECO:0000256" key="1">
    <source>
        <dbReference type="ARBA" id="ARBA00001966"/>
    </source>
</evidence>
<dbReference type="PRINTS" id="PR00106">
    <property type="entry name" value="DNAPOLB"/>
</dbReference>
<sequence>MASSNSFVMKLYHLDWYLAEPHSGLGDASVSGITGKRSVVCPVIRLYGHVVAGEAVSRVQCCVHVHGYHPKVLLDSEGFPDNFTERQLGDGLDRLMNLGNQNAASVVDVRRVRRTDIYGYHEVEQEIFEVRYANPSESYKLAHAYKSLCARYGRNGKIFELHIPYTLQFVSECGLAAGATIRIEANACSVRPPSDRHSRCSLEIDAPCSGIYNPEEAHGIFPTGGRLSTSQPDSQDHTVSYPRPSPLSTSQSGGSSSMMCQRLRTLWRGEHERCLAAGEEFPYVPEGRATGRPTPQSMPCHSENSSRLEALRDSVAKQEAASGSQGAHHSQKAALEDFFEVVPDEAVGEDIKAYPEASRHAQVDLPADSGMLVNEYAESNSSGSSAASDVGFEVMCPASNIEAETSAAEMLPRLNELYEFLPDPPSLETVLEECCERPTISPRYLSAPDANGAVGDSSSVDYCTLLYLELVVQVPRGVNRWDAAIHPIVGAVCVLRDQRQTPMQRKWVCTIGDLLNEDEIMAVDTYCTLQHASCESELILALDHVFGQFDPTVVVSWDASRKGIVYAAERARSLRVPNSEYLFHRVCIAPVPGPMGASTLFGRITLDLWQTLRQEDSLKLSTTTLHGAARQLLGLTLPNIPMWLLQDWWTDRALCLKAFKYTSRMVLLALQLLDASTLLSRASEMSSVLGMPDVEEVLTRGSQYRVECILHRAATRSGFALVTSSKAQVKAQPALEGTPMILEPRSGYYRTPTIILDFQSLYPSIIIAYNMCYSTCLGRVEHLDVTVPLGTQRDKPHTIKRSSSILQDDNVVVAANGVVFVQPSCRVGILPRMLHEVLQTRFMVKRAMKRVNSKDSPALYRIMDARQLGLKLLANVTYGYAGASFSGRMPCSELADAIVLTARRTLQQAMSIAEDMGATVLYGDTDSMFIRPPSESCGSVEAAFEFGGRLADCVTSVNPWPIKLQLEKVCMPCILVSKKRYCGWAYEHPKAKPEFFAKGIETVRRDSCPFTAKSVHSVLEAMFRTDPTADETLHLEAGRRAGREIIRRLYSGEISKTEFIFQNQVRLNYRSKNLPPAAHVAALQGLDTGYKERVAYVVARKAGDRSNAKLLDRVVPPYRIAGSRNVVIDADYYLTKQFFPAVQRILAPILPSVAAWLTEDLPAVESMSSECFLCHHRLGSRQGTRWVCETCLDRDPALVAFAGSSAARGAEARSRAARLICTSCTEGSVVMAAGCTDAYHCDNYFVRCDAPIEELRARRNLGQLDNRLPGTWEVAPSQLSGRKASSGKTELQSSQSSEAEIISDHTQDEIPLAQPCLEEDLDLPSSGDYPFTDVDAIEDGVSLSSSEMLVGDVVDSVSLSDYDPPSSEDIEIIDCD</sequence>
<evidence type="ECO:0000256" key="5">
    <source>
        <dbReference type="ARBA" id="ARBA00022723"/>
    </source>
</evidence>
<evidence type="ECO:0000256" key="2">
    <source>
        <dbReference type="ARBA" id="ARBA00005755"/>
    </source>
</evidence>
<dbReference type="EC" id="2.7.7.7" evidence="13"/>
<dbReference type="GO" id="GO:0016035">
    <property type="term" value="C:zeta DNA polymerase complex"/>
    <property type="evidence" value="ECO:0007669"/>
    <property type="project" value="InterPro"/>
</dbReference>
<protein>
    <recommendedName>
        <fullName evidence="13">DNA polymerase</fullName>
        <ecNumber evidence="13">2.7.7.7</ecNumber>
    </recommendedName>
</protein>
<feature type="compositionally biased region" description="Polar residues" evidence="14">
    <location>
        <begin position="293"/>
        <end position="303"/>
    </location>
</feature>
<dbReference type="GO" id="GO:0000166">
    <property type="term" value="F:nucleotide binding"/>
    <property type="evidence" value="ECO:0007669"/>
    <property type="project" value="InterPro"/>
</dbReference>
<dbReference type="GO" id="GO:0042276">
    <property type="term" value="P:error-prone translesion synthesis"/>
    <property type="evidence" value="ECO:0007669"/>
    <property type="project" value="TreeGrafter"/>
</dbReference>
<keyword evidence="13" id="KW-0238">DNA-binding</keyword>
<keyword evidence="17" id="KW-1185">Reference proteome</keyword>
<evidence type="ECO:0000313" key="16">
    <source>
        <dbReference type="EMBL" id="KAF4671222.1"/>
    </source>
</evidence>
<reference evidence="16 17" key="1">
    <citation type="submission" date="2020-04" db="EMBL/GenBank/DDBJ databases">
        <title>Perkinsus chesapeaki whole genome sequence.</title>
        <authorList>
            <person name="Bogema D.R."/>
        </authorList>
    </citation>
    <scope>NUCLEOTIDE SEQUENCE [LARGE SCALE GENOMIC DNA]</scope>
    <source>
        <strain evidence="16">ATCC PRA-425</strain>
    </source>
</reference>
<evidence type="ECO:0000256" key="10">
    <source>
        <dbReference type="ARBA" id="ARBA00023014"/>
    </source>
</evidence>
<proteinExistence type="inferred from homology"/>
<dbReference type="SUPFAM" id="SSF56672">
    <property type="entry name" value="DNA/RNA polymerases"/>
    <property type="match status" value="1"/>
</dbReference>
<keyword evidence="10" id="KW-0411">Iron-sulfur</keyword>